<dbReference type="FunFam" id="1.10.8.270:FF:000026">
    <property type="entry name" value="TBC (Tre-2/Bub2/Cdc16) domain family"/>
    <property type="match status" value="1"/>
</dbReference>
<proteinExistence type="predicted"/>
<feature type="non-terminal residue" evidence="2">
    <location>
        <position position="1"/>
    </location>
</feature>
<dbReference type="Pfam" id="PF00566">
    <property type="entry name" value="RabGAP-TBC"/>
    <property type="match status" value="1"/>
</dbReference>
<feature type="domain" description="Rab-GAP TBC" evidence="1">
    <location>
        <begin position="83"/>
        <end position="257"/>
    </location>
</feature>
<dbReference type="SUPFAM" id="SSF47923">
    <property type="entry name" value="Ypt/Rab-GAP domain of gyp1p"/>
    <property type="match status" value="1"/>
</dbReference>
<evidence type="ECO:0000313" key="2">
    <source>
        <dbReference type="EMBL" id="CAD7619859.1"/>
    </source>
</evidence>
<dbReference type="InterPro" id="IPR050302">
    <property type="entry name" value="Rab_GAP_TBC_domain"/>
</dbReference>
<protein>
    <recommendedName>
        <fullName evidence="1">Rab-GAP TBC domain-containing protein</fullName>
    </recommendedName>
</protein>
<dbReference type="EMBL" id="OC854644">
    <property type="protein sequence ID" value="CAD7619859.1"/>
    <property type="molecule type" value="Genomic_DNA"/>
</dbReference>
<evidence type="ECO:0000259" key="1">
    <source>
        <dbReference type="PROSITE" id="PS50086"/>
    </source>
</evidence>
<dbReference type="Gene3D" id="1.10.8.270">
    <property type="entry name" value="putative rabgap domain of human tbc1 domain family member 14 like domains"/>
    <property type="match status" value="1"/>
</dbReference>
<name>A0A7R9KDJ9_9ACAR</name>
<dbReference type="AlphaFoldDB" id="A0A7R9KDJ9"/>
<reference evidence="2" key="1">
    <citation type="submission" date="2020-11" db="EMBL/GenBank/DDBJ databases">
        <authorList>
            <person name="Tran Van P."/>
        </authorList>
    </citation>
    <scope>NUCLEOTIDE SEQUENCE</scope>
</reference>
<dbReference type="Proteomes" id="UP000759131">
    <property type="component" value="Unassembled WGS sequence"/>
</dbReference>
<dbReference type="OrthoDB" id="289721at2759"/>
<sequence>MTISSDSAIFKRIFTLMKKYYNYAETEKCMDKFGFLANRDEVTQEIMNSLYIEQLMSELLNTNSIKYWSESCQSIKCLIRDYGIPNAIRAQIWLIFIKSKIGDELDIKNILNEASNYKDEELLESHSDVFRQIDLDVKRTVPNHNMFASDDNGITKLRNILIGYCICVNPSVGYCQGMNFIAALLLIVFDGNEEHSLMGLIAIIDHYFPPHYYDHHLTGVRADQMLLKDLITCMTSDNKLHFNEQMLEEITNALSLN</sequence>
<dbReference type="InterPro" id="IPR000195">
    <property type="entry name" value="Rab-GAP-TBC_dom"/>
</dbReference>
<dbReference type="GO" id="GO:0031267">
    <property type="term" value="F:small GTPase binding"/>
    <property type="evidence" value="ECO:0007669"/>
    <property type="project" value="TreeGrafter"/>
</dbReference>
<dbReference type="PANTHER" id="PTHR47219">
    <property type="entry name" value="RAB GTPASE-ACTIVATING PROTEIN 1-LIKE"/>
    <property type="match status" value="1"/>
</dbReference>
<keyword evidence="3" id="KW-1185">Reference proteome</keyword>
<organism evidence="2">
    <name type="scientific">Medioppia subpectinata</name>
    <dbReference type="NCBI Taxonomy" id="1979941"/>
    <lineage>
        <taxon>Eukaryota</taxon>
        <taxon>Metazoa</taxon>
        <taxon>Ecdysozoa</taxon>
        <taxon>Arthropoda</taxon>
        <taxon>Chelicerata</taxon>
        <taxon>Arachnida</taxon>
        <taxon>Acari</taxon>
        <taxon>Acariformes</taxon>
        <taxon>Sarcoptiformes</taxon>
        <taxon>Oribatida</taxon>
        <taxon>Brachypylina</taxon>
        <taxon>Oppioidea</taxon>
        <taxon>Oppiidae</taxon>
        <taxon>Medioppia</taxon>
    </lineage>
</organism>
<gene>
    <name evidence="2" type="ORF">OSB1V03_LOCUS356</name>
</gene>
<evidence type="ECO:0000313" key="3">
    <source>
        <dbReference type="Proteomes" id="UP000759131"/>
    </source>
</evidence>
<dbReference type="PROSITE" id="PS50086">
    <property type="entry name" value="TBC_RABGAP"/>
    <property type="match status" value="1"/>
</dbReference>
<dbReference type="SMART" id="SM00164">
    <property type="entry name" value="TBC"/>
    <property type="match status" value="1"/>
</dbReference>
<dbReference type="InterPro" id="IPR035969">
    <property type="entry name" value="Rab-GAP_TBC_sf"/>
</dbReference>
<dbReference type="PANTHER" id="PTHR47219:SF20">
    <property type="entry name" value="TBC1 DOMAIN FAMILY MEMBER 2B"/>
    <property type="match status" value="1"/>
</dbReference>
<dbReference type="GO" id="GO:0005096">
    <property type="term" value="F:GTPase activator activity"/>
    <property type="evidence" value="ECO:0007669"/>
    <property type="project" value="TreeGrafter"/>
</dbReference>
<dbReference type="EMBL" id="CAJPIZ010000069">
    <property type="protein sequence ID" value="CAG2100289.1"/>
    <property type="molecule type" value="Genomic_DNA"/>
</dbReference>
<accession>A0A7R9KDJ9</accession>